<organism evidence="1 2">
    <name type="scientific">Enterobacter cloacae</name>
    <dbReference type="NCBI Taxonomy" id="550"/>
    <lineage>
        <taxon>Bacteria</taxon>
        <taxon>Pseudomonadati</taxon>
        <taxon>Pseudomonadota</taxon>
        <taxon>Gammaproteobacteria</taxon>
        <taxon>Enterobacterales</taxon>
        <taxon>Enterobacteriaceae</taxon>
        <taxon>Enterobacter</taxon>
        <taxon>Enterobacter cloacae complex</taxon>
    </lineage>
</organism>
<accession>A0A377LZQ4</accession>
<proteinExistence type="predicted"/>
<gene>
    <name evidence="1" type="ORF">NCTC10005_04213</name>
</gene>
<name>A0A377LZQ4_ENTCL</name>
<protein>
    <submittedName>
        <fullName evidence="1">Uncharacterized protein</fullName>
    </submittedName>
</protein>
<sequence length="52" mass="6284">MNSGLKFSEISKEQFDIYFYGRSPYLKTFSQEIRWFKCEENDITLLCTIYSL</sequence>
<evidence type="ECO:0000313" key="2">
    <source>
        <dbReference type="Proteomes" id="UP000255106"/>
    </source>
</evidence>
<evidence type="ECO:0000313" key="1">
    <source>
        <dbReference type="EMBL" id="STQ11438.1"/>
    </source>
</evidence>
<dbReference type="Proteomes" id="UP000255106">
    <property type="component" value="Unassembled WGS sequence"/>
</dbReference>
<reference evidence="1 2" key="1">
    <citation type="submission" date="2018-06" db="EMBL/GenBank/DDBJ databases">
        <authorList>
            <consortium name="Pathogen Informatics"/>
            <person name="Doyle S."/>
        </authorList>
    </citation>
    <scope>NUCLEOTIDE SEQUENCE [LARGE SCALE GENOMIC DNA]</scope>
    <source>
        <strain evidence="1 2">NCTC10005</strain>
    </source>
</reference>
<dbReference type="EMBL" id="UGJB01000004">
    <property type="protein sequence ID" value="STQ11438.1"/>
    <property type="molecule type" value="Genomic_DNA"/>
</dbReference>
<dbReference type="AlphaFoldDB" id="A0A377LZQ4"/>